<reference evidence="1 2" key="1">
    <citation type="submission" date="2016-10" db="EMBL/GenBank/DDBJ databases">
        <title>The genome of Paramicrosporidium saccamoebae is the missing link in understanding Cryptomycota and Microsporidia evolution.</title>
        <authorList>
            <person name="Quandt C.A."/>
            <person name="Beaudet D."/>
            <person name="Corsaro D."/>
            <person name="Michel R."/>
            <person name="Corradi N."/>
            <person name="James T."/>
        </authorList>
    </citation>
    <scope>NUCLEOTIDE SEQUENCE [LARGE SCALE GENOMIC DNA]</scope>
    <source>
        <strain evidence="1 2">KSL3</strain>
    </source>
</reference>
<comment type="caution">
    <text evidence="1">The sequence shown here is derived from an EMBL/GenBank/DDBJ whole genome shotgun (WGS) entry which is preliminary data.</text>
</comment>
<protein>
    <submittedName>
        <fullName evidence="1">Uncharacterized protein</fullName>
    </submittedName>
</protein>
<dbReference type="AlphaFoldDB" id="A0A2H9TLX9"/>
<evidence type="ECO:0000313" key="2">
    <source>
        <dbReference type="Proteomes" id="UP000240830"/>
    </source>
</evidence>
<evidence type="ECO:0000313" key="1">
    <source>
        <dbReference type="EMBL" id="PJF18755.1"/>
    </source>
</evidence>
<keyword evidence="2" id="KW-1185">Reference proteome</keyword>
<dbReference type="Proteomes" id="UP000240830">
    <property type="component" value="Unassembled WGS sequence"/>
</dbReference>
<name>A0A2H9TLX9_9FUNG</name>
<sequence>MHLNFGHVIPIYNHAGGITHNWLFANTEPGHWFENTNSNHGTVANKVKGYAGSDAMDEEGKEDAEKSAHLHEGIQGLETPEYPCKYLYCDWPIQSDLRITELGIVRFVIGSFIEIPGPSYTVSQE</sequence>
<proteinExistence type="predicted"/>
<gene>
    <name evidence="1" type="ORF">PSACC_01432</name>
</gene>
<accession>A0A2H9TLX9</accession>
<organism evidence="1 2">
    <name type="scientific">Paramicrosporidium saccamoebae</name>
    <dbReference type="NCBI Taxonomy" id="1246581"/>
    <lineage>
        <taxon>Eukaryota</taxon>
        <taxon>Fungi</taxon>
        <taxon>Fungi incertae sedis</taxon>
        <taxon>Cryptomycota</taxon>
        <taxon>Cryptomycota incertae sedis</taxon>
        <taxon>Paramicrosporidium</taxon>
    </lineage>
</organism>
<dbReference type="EMBL" id="MTSL01000105">
    <property type="protein sequence ID" value="PJF18755.1"/>
    <property type="molecule type" value="Genomic_DNA"/>
</dbReference>